<evidence type="ECO:0000256" key="1">
    <source>
        <dbReference type="ARBA" id="ARBA00010617"/>
    </source>
</evidence>
<dbReference type="Pfam" id="PF00067">
    <property type="entry name" value="p450"/>
    <property type="match status" value="1"/>
</dbReference>
<dbReference type="InterPro" id="IPR002397">
    <property type="entry name" value="Cyt_P450_B"/>
</dbReference>
<keyword evidence="6 7" id="KW-0503">Monooxygenase</keyword>
<dbReference type="FunFam" id="1.10.630.10:FF:000018">
    <property type="entry name" value="Cytochrome P450 monooxygenase"/>
    <property type="match status" value="1"/>
</dbReference>
<keyword evidence="4 7" id="KW-0560">Oxidoreductase</keyword>
<dbReference type="GO" id="GO:0005506">
    <property type="term" value="F:iron ion binding"/>
    <property type="evidence" value="ECO:0007669"/>
    <property type="project" value="InterPro"/>
</dbReference>
<evidence type="ECO:0000256" key="2">
    <source>
        <dbReference type="ARBA" id="ARBA00022617"/>
    </source>
</evidence>
<dbReference type="PANTHER" id="PTHR46696:SF1">
    <property type="entry name" value="CYTOCHROME P450 YJIB-RELATED"/>
    <property type="match status" value="1"/>
</dbReference>
<evidence type="ECO:0000256" key="5">
    <source>
        <dbReference type="ARBA" id="ARBA00023004"/>
    </source>
</evidence>
<dbReference type="SUPFAM" id="SSF48264">
    <property type="entry name" value="Cytochrome P450"/>
    <property type="match status" value="1"/>
</dbReference>
<dbReference type="Proteomes" id="UP000063699">
    <property type="component" value="Chromosome"/>
</dbReference>
<protein>
    <submittedName>
        <fullName evidence="8">Cytochrome</fullName>
    </submittedName>
</protein>
<dbReference type="InterPro" id="IPR001128">
    <property type="entry name" value="Cyt_P450"/>
</dbReference>
<dbReference type="AlphaFoldDB" id="A0A0N9I1K4"/>
<proteinExistence type="inferred from homology"/>
<dbReference type="RefSeq" id="WP_054291808.1">
    <property type="nucleotide sequence ID" value="NZ_CP012752.1"/>
</dbReference>
<keyword evidence="5 7" id="KW-0408">Iron</keyword>
<organism evidence="8 9">
    <name type="scientific">Kibdelosporangium phytohabitans</name>
    <dbReference type="NCBI Taxonomy" id="860235"/>
    <lineage>
        <taxon>Bacteria</taxon>
        <taxon>Bacillati</taxon>
        <taxon>Actinomycetota</taxon>
        <taxon>Actinomycetes</taxon>
        <taxon>Pseudonocardiales</taxon>
        <taxon>Pseudonocardiaceae</taxon>
        <taxon>Kibdelosporangium</taxon>
    </lineage>
</organism>
<name>A0A0N9I1K4_9PSEU</name>
<dbReference type="InterPro" id="IPR036396">
    <property type="entry name" value="Cyt_P450_sf"/>
</dbReference>
<dbReference type="PROSITE" id="PS00086">
    <property type="entry name" value="CYTOCHROME_P450"/>
    <property type="match status" value="1"/>
</dbReference>
<dbReference type="CDD" id="cd11031">
    <property type="entry name" value="Cyp158A-like"/>
    <property type="match status" value="1"/>
</dbReference>
<comment type="similarity">
    <text evidence="1 7">Belongs to the cytochrome P450 family.</text>
</comment>
<evidence type="ECO:0000313" key="9">
    <source>
        <dbReference type="Proteomes" id="UP000063699"/>
    </source>
</evidence>
<dbReference type="PANTHER" id="PTHR46696">
    <property type="entry name" value="P450, PUTATIVE (EUROFUNG)-RELATED"/>
    <property type="match status" value="1"/>
</dbReference>
<evidence type="ECO:0000256" key="4">
    <source>
        <dbReference type="ARBA" id="ARBA00023002"/>
    </source>
</evidence>
<evidence type="ECO:0000256" key="3">
    <source>
        <dbReference type="ARBA" id="ARBA00022723"/>
    </source>
</evidence>
<keyword evidence="3 7" id="KW-0479">Metal-binding</keyword>
<keyword evidence="2 7" id="KW-0349">Heme</keyword>
<gene>
    <name evidence="8" type="ORF">AOZ06_26080</name>
</gene>
<dbReference type="Gene3D" id="1.10.630.10">
    <property type="entry name" value="Cytochrome P450"/>
    <property type="match status" value="1"/>
</dbReference>
<accession>A0A0N9I1K4</accession>
<dbReference type="OrthoDB" id="141712at2"/>
<dbReference type="GO" id="GO:0016705">
    <property type="term" value="F:oxidoreductase activity, acting on paired donors, with incorporation or reduction of molecular oxygen"/>
    <property type="evidence" value="ECO:0007669"/>
    <property type="project" value="InterPro"/>
</dbReference>
<dbReference type="InterPro" id="IPR017972">
    <property type="entry name" value="Cyt_P450_CS"/>
</dbReference>
<dbReference type="PRINTS" id="PR00359">
    <property type="entry name" value="BP450"/>
</dbReference>
<dbReference type="STRING" id="860235.AOZ06_26080"/>
<evidence type="ECO:0000256" key="7">
    <source>
        <dbReference type="RuleBase" id="RU000461"/>
    </source>
</evidence>
<dbReference type="EMBL" id="CP012752">
    <property type="protein sequence ID" value="ALG09904.1"/>
    <property type="molecule type" value="Genomic_DNA"/>
</dbReference>
<dbReference type="GO" id="GO:0004497">
    <property type="term" value="F:monooxygenase activity"/>
    <property type="evidence" value="ECO:0007669"/>
    <property type="project" value="UniProtKB-KW"/>
</dbReference>
<evidence type="ECO:0000313" key="8">
    <source>
        <dbReference type="EMBL" id="ALG09904.1"/>
    </source>
</evidence>
<keyword evidence="9" id="KW-1185">Reference proteome</keyword>
<sequence>MTTESTSTTHPVRFWDVPDLRATDFDPLLAELLRDEPVSRVRLPNGDGYAWLVTRYADVRFVTSDPRFSRQAVLGRSVTRLAPHFIPLDDAVGFADPPEHTRLRRAVAKAFSAKSVHALRARTQQRMHGLVDAMQRHGSPADLMEHVHNPLPLAVVSDLMGVPEQDRPAMAEWSGVLLSAGHGRERSERAKAEVGAYFTTRLSQPGAGSEDELLGLLSAAIEREELTLKEAVGLAVLIQVSGAHAVRNNSGNMMYALLTHPGHLARLRTEPGLLPQAIEELLRWIPHRSGVGLSRIATEDVAVGDVVIRAGEAIYASYLTANRDPDVFDDPGHLDFDRAFNPHVSFGHGPHHCVASALARMESRIMVGTLLDRLPELRLAVPVEEVRWQRAALIRGPETLPVAW</sequence>
<reference evidence="8 9" key="1">
    <citation type="submission" date="2015-07" db="EMBL/GenBank/DDBJ databases">
        <title>Genome sequencing of Kibdelosporangium phytohabitans.</title>
        <authorList>
            <person name="Qin S."/>
            <person name="Xing K."/>
        </authorList>
    </citation>
    <scope>NUCLEOTIDE SEQUENCE [LARGE SCALE GENOMIC DNA]</scope>
    <source>
        <strain evidence="8 9">KLBMP1111</strain>
    </source>
</reference>
<dbReference type="KEGG" id="kphy:AOZ06_26080"/>
<evidence type="ECO:0000256" key="6">
    <source>
        <dbReference type="ARBA" id="ARBA00023033"/>
    </source>
</evidence>
<dbReference type="GO" id="GO:0020037">
    <property type="term" value="F:heme binding"/>
    <property type="evidence" value="ECO:0007669"/>
    <property type="project" value="InterPro"/>
</dbReference>